<dbReference type="GO" id="GO:0030170">
    <property type="term" value="F:pyridoxal phosphate binding"/>
    <property type="evidence" value="ECO:0007669"/>
    <property type="project" value="InterPro"/>
</dbReference>
<keyword evidence="3 7" id="KW-0032">Aminotransferase</keyword>
<dbReference type="GO" id="GO:0006520">
    <property type="term" value="P:amino acid metabolic process"/>
    <property type="evidence" value="ECO:0007669"/>
    <property type="project" value="InterPro"/>
</dbReference>
<protein>
    <submittedName>
        <fullName evidence="7">Arginine--pyruvate transaminase AruH</fullName>
        <ecNumber evidence="7">2.6.1.84</ecNumber>
    </submittedName>
</protein>
<keyword evidence="4 7" id="KW-0808">Transferase</keyword>
<dbReference type="EMBL" id="CP018632">
    <property type="protein sequence ID" value="ASJ72482.1"/>
    <property type="molecule type" value="Genomic_DNA"/>
</dbReference>
<evidence type="ECO:0000256" key="4">
    <source>
        <dbReference type="ARBA" id="ARBA00022679"/>
    </source>
</evidence>
<keyword evidence="8" id="KW-1185">Reference proteome</keyword>
<reference evidence="7 8" key="1">
    <citation type="submission" date="2016-12" db="EMBL/GenBank/DDBJ databases">
        <authorList>
            <person name="Song W.-J."/>
            <person name="Kurnit D.M."/>
        </authorList>
    </citation>
    <scope>NUCLEOTIDE SEQUENCE [LARGE SCALE GENOMIC DNA]</scope>
    <source>
        <strain evidence="7 8">IMCC3135</strain>
    </source>
</reference>
<dbReference type="RefSeq" id="WP_088917788.1">
    <property type="nucleotide sequence ID" value="NZ_CP018632.1"/>
</dbReference>
<evidence type="ECO:0000313" key="7">
    <source>
        <dbReference type="EMBL" id="ASJ72482.1"/>
    </source>
</evidence>
<feature type="domain" description="Aminotransferase class I/classII large" evidence="6">
    <location>
        <begin position="42"/>
        <end position="375"/>
    </location>
</feature>
<dbReference type="OrthoDB" id="9803354at2"/>
<evidence type="ECO:0000256" key="1">
    <source>
        <dbReference type="ARBA" id="ARBA00001933"/>
    </source>
</evidence>
<accession>A0A2Z2NM19</accession>
<evidence type="ECO:0000259" key="6">
    <source>
        <dbReference type="Pfam" id="PF00155"/>
    </source>
</evidence>
<name>A0A2Z2NM19_9GAMM</name>
<evidence type="ECO:0000256" key="5">
    <source>
        <dbReference type="ARBA" id="ARBA00022898"/>
    </source>
</evidence>
<evidence type="ECO:0000313" key="8">
    <source>
        <dbReference type="Proteomes" id="UP000250079"/>
    </source>
</evidence>
<comment type="similarity">
    <text evidence="2">Belongs to the class-I pyridoxal-phosphate-dependent aminotransferase family.</text>
</comment>
<dbReference type="InterPro" id="IPR050596">
    <property type="entry name" value="AspAT/PAT-like"/>
</dbReference>
<comment type="cofactor">
    <cofactor evidence="1">
        <name>pyridoxal 5'-phosphate</name>
        <dbReference type="ChEBI" id="CHEBI:597326"/>
    </cofactor>
</comment>
<evidence type="ECO:0000256" key="3">
    <source>
        <dbReference type="ARBA" id="ARBA00022576"/>
    </source>
</evidence>
<evidence type="ECO:0000256" key="2">
    <source>
        <dbReference type="ARBA" id="ARBA00007441"/>
    </source>
</evidence>
<organism evidence="7 8">
    <name type="scientific">Granulosicoccus antarcticus IMCC3135</name>
    <dbReference type="NCBI Taxonomy" id="1192854"/>
    <lineage>
        <taxon>Bacteria</taxon>
        <taxon>Pseudomonadati</taxon>
        <taxon>Pseudomonadota</taxon>
        <taxon>Gammaproteobacteria</taxon>
        <taxon>Chromatiales</taxon>
        <taxon>Granulosicoccaceae</taxon>
        <taxon>Granulosicoccus</taxon>
    </lineage>
</organism>
<dbReference type="InterPro" id="IPR015424">
    <property type="entry name" value="PyrdxlP-dep_Trfase"/>
</dbReference>
<dbReference type="Pfam" id="PF00155">
    <property type="entry name" value="Aminotran_1_2"/>
    <property type="match status" value="1"/>
</dbReference>
<dbReference type="GO" id="GO:0008483">
    <property type="term" value="F:transaminase activity"/>
    <property type="evidence" value="ECO:0007669"/>
    <property type="project" value="UniProtKB-KW"/>
</dbReference>
<dbReference type="Gene3D" id="3.90.1150.10">
    <property type="entry name" value="Aspartate Aminotransferase, domain 1"/>
    <property type="match status" value="1"/>
</dbReference>
<dbReference type="PANTHER" id="PTHR46383">
    <property type="entry name" value="ASPARTATE AMINOTRANSFERASE"/>
    <property type="match status" value="1"/>
</dbReference>
<dbReference type="AlphaFoldDB" id="A0A2Z2NM19"/>
<keyword evidence="7" id="KW-0670">Pyruvate</keyword>
<dbReference type="Gene3D" id="3.40.640.10">
    <property type="entry name" value="Type I PLP-dependent aspartate aminotransferase-like (Major domain)"/>
    <property type="match status" value="1"/>
</dbReference>
<dbReference type="Proteomes" id="UP000250079">
    <property type="component" value="Chromosome"/>
</dbReference>
<proteinExistence type="inferred from homology"/>
<dbReference type="EC" id="2.6.1.84" evidence="7"/>
<dbReference type="PANTHER" id="PTHR46383:SF1">
    <property type="entry name" value="ASPARTATE AMINOTRANSFERASE"/>
    <property type="match status" value="1"/>
</dbReference>
<dbReference type="InterPro" id="IPR004839">
    <property type="entry name" value="Aminotransferase_I/II_large"/>
</dbReference>
<keyword evidence="5" id="KW-0663">Pyridoxal phosphate</keyword>
<dbReference type="CDD" id="cd00609">
    <property type="entry name" value="AAT_like"/>
    <property type="match status" value="1"/>
</dbReference>
<gene>
    <name evidence="7" type="primary">aruH_1</name>
    <name evidence="7" type="ORF">IMCC3135_11970</name>
</gene>
<dbReference type="InterPro" id="IPR015421">
    <property type="entry name" value="PyrdxlP-dep_Trfase_major"/>
</dbReference>
<dbReference type="InterPro" id="IPR015422">
    <property type="entry name" value="PyrdxlP-dep_Trfase_small"/>
</dbReference>
<dbReference type="SUPFAM" id="SSF53383">
    <property type="entry name" value="PLP-dependent transferases"/>
    <property type="match status" value="1"/>
</dbReference>
<dbReference type="KEGG" id="gai:IMCC3135_11970"/>
<sequence>MKFSSLTDRIVSGSAPGEAPIDPWAVHEKAMQRVADGDVITLLSIGQETEETTPDIVVDKAIQSLREGRHHYANVRGQLAMREAAAEYHESLTGQAVTANHVTICTGAQNALFSVAQVLLEVGDEVILVAPYYTTYEATFSASGATLVTVQVEACNGYQLDVQHLLDAVTDKTRAIVLNTPNNPLGSRYTQEQIERITEVCLTNNIWLVLDTVYLDLVSKGSVALPHKIPGAERILITIGSLSKSHRMTGWRIGWVIGPASLASHLARLSLCMHYGTPSFIQDAATVAIREASSTPETVRNVMQHRRTLLLEHLDTIEPARLIDAGEGMFVLLDVEPLGMTAFDFAMELLASKDVSVLPCDGFGPGGRYLVRIGLCVDGQLLANAGRLMCQFIKEKAET</sequence>